<organism evidence="3 4">
    <name type="scientific">Bartonella silvatica</name>
    <dbReference type="NCBI Taxonomy" id="357760"/>
    <lineage>
        <taxon>Bacteria</taxon>
        <taxon>Pseudomonadati</taxon>
        <taxon>Pseudomonadota</taxon>
        <taxon>Alphaproteobacteria</taxon>
        <taxon>Hyphomicrobiales</taxon>
        <taxon>Bartonellaceae</taxon>
        <taxon>Bartonella</taxon>
    </lineage>
</organism>
<dbReference type="EMBL" id="JBEPLI010000015">
    <property type="protein sequence ID" value="MET3590185.1"/>
    <property type="molecule type" value="Genomic_DNA"/>
</dbReference>
<sequence length="270" mass="31341">MNRKSYTKEQSEKVPPSFFGIEKNKGREVPAEVTMSDIARKLRSVYAQMQMKHPSRHLASQSSIEESFKSYLDDISRAILAEHYIRRQKEKKLFESLEQLKSLVQSLHSEKKSPEKSAVPGYTSRSNSFDSVVQKLADMPKERDQEYSSLHKMSHISKKSDANLTQANVKNVLQKENKASLSMSAINSSSKEAERLFKHSTIKEKRSDIQESDHDIENDHSSSSVQSRRHFFVLGYYIKKILWCFLIIAFIFVITLCSYSFFKEVRFFNF</sequence>
<evidence type="ECO:0000256" key="2">
    <source>
        <dbReference type="SAM" id="Phobius"/>
    </source>
</evidence>
<feature type="region of interest" description="Disordered" evidence="1">
    <location>
        <begin position="107"/>
        <end position="126"/>
    </location>
</feature>
<comment type="caution">
    <text evidence="3">The sequence shown here is derived from an EMBL/GenBank/DDBJ whole genome shotgun (WGS) entry which is preliminary data.</text>
</comment>
<dbReference type="RefSeq" id="WP_354190345.1">
    <property type="nucleotide sequence ID" value="NZ_JBEPLI010000015.1"/>
</dbReference>
<evidence type="ECO:0000256" key="1">
    <source>
        <dbReference type="SAM" id="MobiDB-lite"/>
    </source>
</evidence>
<gene>
    <name evidence="3" type="ORF">ABID23_001286</name>
</gene>
<evidence type="ECO:0000313" key="4">
    <source>
        <dbReference type="Proteomes" id="UP001549086"/>
    </source>
</evidence>
<reference evidence="3 4" key="1">
    <citation type="submission" date="2024-06" db="EMBL/GenBank/DDBJ databases">
        <title>Genomic Encyclopedia of Type Strains, Phase IV (KMG-IV): sequencing the most valuable type-strain genomes for metagenomic binning, comparative biology and taxonomic classification.</title>
        <authorList>
            <person name="Goeker M."/>
        </authorList>
    </citation>
    <scope>NUCLEOTIDE SEQUENCE [LARGE SCALE GENOMIC DNA]</scope>
    <source>
        <strain evidence="3 4">DSM 23649</strain>
    </source>
</reference>
<feature type="compositionally biased region" description="Basic and acidic residues" evidence="1">
    <location>
        <begin position="1"/>
        <end position="12"/>
    </location>
</feature>
<protein>
    <submittedName>
        <fullName evidence="3">Uncharacterized protein</fullName>
    </submittedName>
</protein>
<proteinExistence type="predicted"/>
<keyword evidence="2" id="KW-0472">Membrane</keyword>
<feature type="region of interest" description="Disordered" evidence="1">
    <location>
        <begin position="1"/>
        <end position="21"/>
    </location>
</feature>
<name>A0ABV2HHZ6_9HYPH</name>
<evidence type="ECO:0000313" key="3">
    <source>
        <dbReference type="EMBL" id="MET3590185.1"/>
    </source>
</evidence>
<accession>A0ABV2HHZ6</accession>
<feature type="transmembrane region" description="Helical" evidence="2">
    <location>
        <begin position="241"/>
        <end position="262"/>
    </location>
</feature>
<keyword evidence="4" id="KW-1185">Reference proteome</keyword>
<dbReference type="Proteomes" id="UP001549086">
    <property type="component" value="Unassembled WGS sequence"/>
</dbReference>
<keyword evidence="2" id="KW-1133">Transmembrane helix</keyword>
<keyword evidence="2" id="KW-0812">Transmembrane</keyword>